<dbReference type="Proteomes" id="UP000629098">
    <property type="component" value="Unassembled WGS sequence"/>
</dbReference>
<dbReference type="SMART" id="SM00388">
    <property type="entry name" value="HisKA"/>
    <property type="match status" value="1"/>
</dbReference>
<dbReference type="InterPro" id="IPR004358">
    <property type="entry name" value="Sig_transdc_His_kin-like_C"/>
</dbReference>
<dbReference type="CDD" id="cd00082">
    <property type="entry name" value="HisKA"/>
    <property type="match status" value="1"/>
</dbReference>
<evidence type="ECO:0000256" key="4">
    <source>
        <dbReference type="ARBA" id="ARBA00022777"/>
    </source>
</evidence>
<feature type="transmembrane region" description="Helical" evidence="6">
    <location>
        <begin position="65"/>
        <end position="87"/>
    </location>
</feature>
<protein>
    <recommendedName>
        <fullName evidence="2">histidine kinase</fullName>
        <ecNumber evidence="2">2.7.13.3</ecNumber>
    </recommendedName>
</protein>
<keyword evidence="4 8" id="KW-0808">Transferase</keyword>
<dbReference type="RefSeq" id="WP_190837556.1">
    <property type="nucleotide sequence ID" value="NZ_CAWPPI010000124.1"/>
</dbReference>
<evidence type="ECO:0000259" key="7">
    <source>
        <dbReference type="PROSITE" id="PS50109"/>
    </source>
</evidence>
<dbReference type="Pfam" id="PF25487">
    <property type="entry name" value="ETR1_N"/>
    <property type="match status" value="1"/>
</dbReference>
<proteinExistence type="predicted"/>
<dbReference type="InterPro" id="IPR003661">
    <property type="entry name" value="HisK_dim/P_dom"/>
</dbReference>
<dbReference type="InterPro" id="IPR036097">
    <property type="entry name" value="HisK_dim/P_sf"/>
</dbReference>
<dbReference type="InterPro" id="IPR003594">
    <property type="entry name" value="HATPase_dom"/>
</dbReference>
<dbReference type="AlphaFoldDB" id="A0A8J6XKY7"/>
<keyword evidence="6" id="KW-0472">Membrane</keyword>
<dbReference type="InterPro" id="IPR058544">
    <property type="entry name" value="ETR1_N"/>
</dbReference>
<evidence type="ECO:0000256" key="1">
    <source>
        <dbReference type="ARBA" id="ARBA00000085"/>
    </source>
</evidence>
<feature type="transmembrane region" description="Helical" evidence="6">
    <location>
        <begin position="99"/>
        <end position="122"/>
    </location>
</feature>
<feature type="transmembrane region" description="Helical" evidence="6">
    <location>
        <begin position="32"/>
        <end position="53"/>
    </location>
</feature>
<keyword evidence="6" id="KW-0812">Transmembrane</keyword>
<dbReference type="Pfam" id="PF02518">
    <property type="entry name" value="HATPase_c"/>
    <property type="match status" value="1"/>
</dbReference>
<feature type="domain" description="Histidine kinase" evidence="7">
    <location>
        <begin position="157"/>
        <end position="426"/>
    </location>
</feature>
<keyword evidence="4 8" id="KW-0418">Kinase</keyword>
<sequence>MLTILQNLLNSNSFIPHGHCYLWKIPLVLLNVISDALIALTYYSIAIVLVYIVRKRNDLPFNSVFFLFSGFILACGTGHLMDIWTLWHPTYWLSGLVKASTAVISLATAVVLLSLLPQILAIPSNAQLQAMLNELQRTQTHLIQAEKMSSLGQMIAGIAHEINNPISFIYGNLPYAHQYTKDLFSLVQIYQKFYPNPLPEIQEQLNSIDLDFIEQDLNKLLNSIKTGSERIREIVKSLRTFSRLDQAEKKMVNIHESIDSTLMILEHRLKQKNKCPEIKVIKEYGQIPLVECYAGHLNQVFLNIIVNAIDALEEGNQSLVPQFISEGNNWKHHSLIHQLPLIHINTNVINEKWIAISIADNGPGIDENILSKLFDPFFTTKPVGKGIGIGLSISYQIIVEKHGGQLSCSSTPWRGTEFLIKIPIQAIDQVSSCA</sequence>
<dbReference type="Gene3D" id="3.30.565.10">
    <property type="entry name" value="Histidine kinase-like ATPase, C-terminal domain"/>
    <property type="match status" value="1"/>
</dbReference>
<keyword evidence="5" id="KW-0902">Two-component regulatory system</keyword>
<dbReference type="PANTHER" id="PTHR43065">
    <property type="entry name" value="SENSOR HISTIDINE KINASE"/>
    <property type="match status" value="1"/>
</dbReference>
<dbReference type="EC" id="2.7.13.3" evidence="2"/>
<dbReference type="SUPFAM" id="SSF47384">
    <property type="entry name" value="Homodimeric domain of signal transducing histidine kinase"/>
    <property type="match status" value="1"/>
</dbReference>
<keyword evidence="9" id="KW-1185">Reference proteome</keyword>
<evidence type="ECO:0000256" key="6">
    <source>
        <dbReference type="SAM" id="Phobius"/>
    </source>
</evidence>
<evidence type="ECO:0000256" key="2">
    <source>
        <dbReference type="ARBA" id="ARBA00012438"/>
    </source>
</evidence>
<dbReference type="PRINTS" id="PR00344">
    <property type="entry name" value="BCTRLSENSOR"/>
</dbReference>
<accession>A0A8J6XKY7</accession>
<name>A0A8J6XKY7_9CYAN</name>
<dbReference type="GO" id="GO:0000155">
    <property type="term" value="F:phosphorelay sensor kinase activity"/>
    <property type="evidence" value="ECO:0007669"/>
    <property type="project" value="InterPro"/>
</dbReference>
<gene>
    <name evidence="8" type="ORF">ICL16_40615</name>
</gene>
<dbReference type="SUPFAM" id="SSF55874">
    <property type="entry name" value="ATPase domain of HSP90 chaperone/DNA topoisomerase II/histidine kinase"/>
    <property type="match status" value="1"/>
</dbReference>
<dbReference type="InterPro" id="IPR036890">
    <property type="entry name" value="HATPase_C_sf"/>
</dbReference>
<reference evidence="8" key="1">
    <citation type="submission" date="2020-09" db="EMBL/GenBank/DDBJ databases">
        <title>Iningainema tapete sp. nov. (Scytonemataceae, Cyanobacteria) from greenhouses in central Florida (USA) produces two types of nodularin with biosynthetic potential for microcystin-LR and anabaenopeptins.</title>
        <authorList>
            <person name="Berthold D.E."/>
            <person name="Lefler F.W."/>
            <person name="Huang I.-S."/>
            <person name="Abdulla H."/>
            <person name="Zimba P.V."/>
            <person name="Laughinghouse H.D. IV."/>
        </authorList>
    </citation>
    <scope>NUCLEOTIDE SEQUENCE</scope>
    <source>
        <strain evidence="8">BLCCT55</strain>
    </source>
</reference>
<evidence type="ECO:0000256" key="5">
    <source>
        <dbReference type="ARBA" id="ARBA00023012"/>
    </source>
</evidence>
<dbReference type="Gene3D" id="1.10.287.130">
    <property type="match status" value="1"/>
</dbReference>
<dbReference type="InterPro" id="IPR005467">
    <property type="entry name" value="His_kinase_dom"/>
</dbReference>
<organism evidence="8 9">
    <name type="scientific">Iningainema tapete BLCC-T55</name>
    <dbReference type="NCBI Taxonomy" id="2748662"/>
    <lineage>
        <taxon>Bacteria</taxon>
        <taxon>Bacillati</taxon>
        <taxon>Cyanobacteriota</taxon>
        <taxon>Cyanophyceae</taxon>
        <taxon>Nostocales</taxon>
        <taxon>Scytonemataceae</taxon>
        <taxon>Iningainema tapete</taxon>
    </lineage>
</organism>
<evidence type="ECO:0000313" key="9">
    <source>
        <dbReference type="Proteomes" id="UP000629098"/>
    </source>
</evidence>
<keyword evidence="6" id="KW-1133">Transmembrane helix</keyword>
<evidence type="ECO:0000313" key="8">
    <source>
        <dbReference type="EMBL" id="MBD2778179.1"/>
    </source>
</evidence>
<dbReference type="PANTHER" id="PTHR43065:SF50">
    <property type="entry name" value="HISTIDINE KINASE"/>
    <property type="match status" value="1"/>
</dbReference>
<comment type="caution">
    <text evidence="8">The sequence shown here is derived from an EMBL/GenBank/DDBJ whole genome shotgun (WGS) entry which is preliminary data.</text>
</comment>
<dbReference type="PROSITE" id="PS50109">
    <property type="entry name" value="HIS_KIN"/>
    <property type="match status" value="1"/>
</dbReference>
<dbReference type="SMART" id="SM00387">
    <property type="entry name" value="HATPase_c"/>
    <property type="match status" value="1"/>
</dbReference>
<dbReference type="EMBL" id="JACXAE010000124">
    <property type="protein sequence ID" value="MBD2778179.1"/>
    <property type="molecule type" value="Genomic_DNA"/>
</dbReference>
<comment type="catalytic activity">
    <reaction evidence="1">
        <text>ATP + protein L-histidine = ADP + protein N-phospho-L-histidine.</text>
        <dbReference type="EC" id="2.7.13.3"/>
    </reaction>
</comment>
<evidence type="ECO:0000256" key="3">
    <source>
        <dbReference type="ARBA" id="ARBA00022553"/>
    </source>
</evidence>
<keyword evidence="3" id="KW-0597">Phosphoprotein</keyword>